<dbReference type="EMBL" id="HBGV01006759">
    <property type="protein sequence ID" value="CAD9483375.1"/>
    <property type="molecule type" value="Transcribed_RNA"/>
</dbReference>
<dbReference type="PRINTS" id="PR00111">
    <property type="entry name" value="ABHYDROLASE"/>
</dbReference>
<evidence type="ECO:0000313" key="5">
    <source>
        <dbReference type="EMBL" id="CAD9483375.1"/>
    </source>
</evidence>
<accession>A0A7S2H8B1</accession>
<dbReference type="InterPro" id="IPR000073">
    <property type="entry name" value="AB_hydrolase_1"/>
</dbReference>
<name>A0A7S2H8B1_9STRA</name>
<sequence>MSSRNDGGVRRRQCICMVLMMATLLMCNICGAGAFSATARVGLECSRGSACSGSEAVELRYAEYEAMGSSAAAHEHEPVIVLHGLLGSKRNFATLCSGLSKQLQKRRKIVTVDLRNHGDNHHDWREEMSYTDMACDVLSFMDRQSFQKAVLVGHSMGGKVAKSLALMQPHRVAGLVVLDIAPVRYTAQHDESWNAVSSIIQAISQVQLTPGKTKRDVDSDLRHAVSDPALRAFVLTNLEQIRSDNSLRWKININAILAQLDTIAGFDIHHNDVTSADSAKNDQLPKYEGDTFIIHGGASRFVRHAHMATIADYFPNHMLTTIRGAGHWVHAEAPDDTLVLLKQYLDR</sequence>
<evidence type="ECO:0000256" key="3">
    <source>
        <dbReference type="SAM" id="SignalP"/>
    </source>
</evidence>
<feature type="domain" description="AB hydrolase-1" evidence="4">
    <location>
        <begin position="78"/>
        <end position="334"/>
    </location>
</feature>
<dbReference type="Gene3D" id="3.40.50.1820">
    <property type="entry name" value="alpha/beta hydrolase"/>
    <property type="match status" value="1"/>
</dbReference>
<dbReference type="PANTHER" id="PTHR46118:SF4">
    <property type="entry name" value="PROTEIN ABHD11"/>
    <property type="match status" value="1"/>
</dbReference>
<dbReference type="InterPro" id="IPR029058">
    <property type="entry name" value="AB_hydrolase_fold"/>
</dbReference>
<feature type="signal peptide" evidence="3">
    <location>
        <begin position="1"/>
        <end position="34"/>
    </location>
</feature>
<reference evidence="5" key="1">
    <citation type="submission" date="2021-01" db="EMBL/GenBank/DDBJ databases">
        <authorList>
            <person name="Corre E."/>
            <person name="Pelletier E."/>
            <person name="Niang G."/>
            <person name="Scheremetjew M."/>
            <person name="Finn R."/>
            <person name="Kale V."/>
            <person name="Holt S."/>
            <person name="Cochrane G."/>
            <person name="Meng A."/>
            <person name="Brown T."/>
            <person name="Cohen L."/>
        </authorList>
    </citation>
    <scope>NUCLEOTIDE SEQUENCE</scope>
    <source>
        <strain evidence="5">CCMP826</strain>
    </source>
</reference>
<keyword evidence="2" id="KW-0378">Hydrolase</keyword>
<evidence type="ECO:0000256" key="2">
    <source>
        <dbReference type="ARBA" id="ARBA00022801"/>
    </source>
</evidence>
<proteinExistence type="inferred from homology"/>
<dbReference type="GO" id="GO:0052689">
    <property type="term" value="F:carboxylic ester hydrolase activity"/>
    <property type="evidence" value="ECO:0007669"/>
    <property type="project" value="TreeGrafter"/>
</dbReference>
<organism evidence="5">
    <name type="scientific">Helicotheca tamesis</name>
    <dbReference type="NCBI Taxonomy" id="374047"/>
    <lineage>
        <taxon>Eukaryota</taxon>
        <taxon>Sar</taxon>
        <taxon>Stramenopiles</taxon>
        <taxon>Ochrophyta</taxon>
        <taxon>Bacillariophyta</taxon>
        <taxon>Mediophyceae</taxon>
        <taxon>Lithodesmiophycidae</taxon>
        <taxon>Lithodesmiales</taxon>
        <taxon>Lithodesmiaceae</taxon>
        <taxon>Helicotheca</taxon>
    </lineage>
</organism>
<gene>
    <name evidence="5" type="ORF">HTAM1171_LOCUS4124</name>
</gene>
<evidence type="ECO:0000259" key="4">
    <source>
        <dbReference type="Pfam" id="PF00561"/>
    </source>
</evidence>
<feature type="chain" id="PRO_5031108648" description="AB hydrolase-1 domain-containing protein" evidence="3">
    <location>
        <begin position="35"/>
        <end position="347"/>
    </location>
</feature>
<comment type="similarity">
    <text evidence="1">Belongs to the AB hydrolase superfamily.</text>
</comment>
<protein>
    <recommendedName>
        <fullName evidence="4">AB hydrolase-1 domain-containing protein</fullName>
    </recommendedName>
</protein>
<evidence type="ECO:0000256" key="1">
    <source>
        <dbReference type="ARBA" id="ARBA00008645"/>
    </source>
</evidence>
<dbReference type="Pfam" id="PF00561">
    <property type="entry name" value="Abhydrolase_1"/>
    <property type="match status" value="1"/>
</dbReference>
<dbReference type="AlphaFoldDB" id="A0A7S2H8B1"/>
<dbReference type="SUPFAM" id="SSF53474">
    <property type="entry name" value="alpha/beta-Hydrolases"/>
    <property type="match status" value="1"/>
</dbReference>
<dbReference type="InterPro" id="IPR000639">
    <property type="entry name" value="Epox_hydrolase-like"/>
</dbReference>
<dbReference type="PANTHER" id="PTHR46118">
    <property type="entry name" value="PROTEIN ABHD11"/>
    <property type="match status" value="1"/>
</dbReference>
<dbReference type="PRINTS" id="PR00412">
    <property type="entry name" value="EPOXHYDRLASE"/>
</dbReference>
<keyword evidence="3" id="KW-0732">Signal</keyword>